<feature type="compositionally biased region" description="Basic and acidic residues" evidence="1">
    <location>
        <begin position="604"/>
        <end position="614"/>
    </location>
</feature>
<evidence type="ECO:0000256" key="1">
    <source>
        <dbReference type="SAM" id="MobiDB-lite"/>
    </source>
</evidence>
<organism evidence="2 3">
    <name type="scientific">Ditylenchus dipsaci</name>
    <dbReference type="NCBI Taxonomy" id="166011"/>
    <lineage>
        <taxon>Eukaryota</taxon>
        <taxon>Metazoa</taxon>
        <taxon>Ecdysozoa</taxon>
        <taxon>Nematoda</taxon>
        <taxon>Chromadorea</taxon>
        <taxon>Rhabditida</taxon>
        <taxon>Tylenchina</taxon>
        <taxon>Tylenchomorpha</taxon>
        <taxon>Sphaerularioidea</taxon>
        <taxon>Anguinidae</taxon>
        <taxon>Anguininae</taxon>
        <taxon>Ditylenchus</taxon>
    </lineage>
</organism>
<feature type="compositionally biased region" description="Polar residues" evidence="1">
    <location>
        <begin position="531"/>
        <end position="540"/>
    </location>
</feature>
<feature type="compositionally biased region" description="Acidic residues" evidence="1">
    <location>
        <begin position="559"/>
        <end position="576"/>
    </location>
</feature>
<proteinExistence type="predicted"/>
<accession>A0A915E0A2</accession>
<protein>
    <submittedName>
        <fullName evidence="3">Uncharacterized protein</fullName>
    </submittedName>
</protein>
<keyword evidence="2" id="KW-1185">Reference proteome</keyword>
<name>A0A915E0A2_9BILA</name>
<evidence type="ECO:0000313" key="2">
    <source>
        <dbReference type="Proteomes" id="UP000887574"/>
    </source>
</evidence>
<dbReference type="Proteomes" id="UP000887574">
    <property type="component" value="Unplaced"/>
</dbReference>
<sequence>MLPSTSHQPQQPMTTKIRRFSLSKSAEQTPPALKTPPPTENATLSELAVENNAGTTAPDIISFRYAWPLKITKRLMSANEPLAILQFVWCMRMCDENCLQDIALEAEQSTKMKLEQRVNVTLYYKDGPSQDVTLESCRISVDNMQGERVFSELPLPGLEYTKGSGGWSPIVSAEEGHLQNALTSSQFSDYIHSNVGKHISISVQLRIHTRWFLPLTYLPSIDQLGYPTSNCPLKNMCLEILQEIRSNELVVPDVEFFNLESDKYALHRHIFNFACKEILYRSAGNLALGSQTELSEQIETIFGNVYFTEVLAKEAECFEDFVAMLDASSSVHFPALKRECERFICREVMLESADLAFVKKTWRHEVSQDRCPSHSVPVTINLRFFISSCRSNSLMSTGSNTTTTSADQQMTVAESMDEMREELMQIAEQITTATDDVSTTRTKLTHRVLMTKTKKILPNVAKISGSTAVVGVFSGHSKNRRSSLKTTRELLIHSPSHHHSSSGGSAFFAQISSSISSSGEGGFGSPLAVKFSSNKSNPKSLTKVPRRRHKTISETASSSEDEESESEFTEYSDDAPEERQEEYQDVDYPAADYSSCPSFGAFDLDPKNRRREYP</sequence>
<feature type="region of interest" description="Disordered" evidence="1">
    <location>
        <begin position="530"/>
        <end position="614"/>
    </location>
</feature>
<dbReference type="WBParaSite" id="jg24825">
    <property type="protein sequence ID" value="jg24825"/>
    <property type="gene ID" value="jg24825"/>
</dbReference>
<evidence type="ECO:0000313" key="3">
    <source>
        <dbReference type="WBParaSite" id="jg24825"/>
    </source>
</evidence>
<reference evidence="3" key="1">
    <citation type="submission" date="2022-11" db="UniProtKB">
        <authorList>
            <consortium name="WormBaseParasite"/>
        </authorList>
    </citation>
    <scope>IDENTIFICATION</scope>
</reference>
<dbReference type="AlphaFoldDB" id="A0A915E0A2"/>